<accession>A0A6J7GEX7</accession>
<reference evidence="1" key="1">
    <citation type="submission" date="2020-05" db="EMBL/GenBank/DDBJ databases">
        <authorList>
            <person name="Chiriac C."/>
            <person name="Salcher M."/>
            <person name="Ghai R."/>
            <person name="Kavagutti S V."/>
        </authorList>
    </citation>
    <scope>NUCLEOTIDE SEQUENCE</scope>
</reference>
<sequence>MRRSVGTHRTGALGQNHGACTQFGGHHADVDAGCPAAGDQHDLAGIDALRHGLLANGRDDVVNRDAHGGHGRRLRRHAQSLGHRSHGGFGFGLLKLEAAAKKVGGVQIAQNERGVRDGGLGAPAAVTHGARF</sequence>
<dbReference type="AlphaFoldDB" id="A0A6J7GEX7"/>
<gene>
    <name evidence="1" type="ORF">UFOPK3516_00982</name>
</gene>
<proteinExistence type="predicted"/>
<organism evidence="1">
    <name type="scientific">freshwater metagenome</name>
    <dbReference type="NCBI Taxonomy" id="449393"/>
    <lineage>
        <taxon>unclassified sequences</taxon>
        <taxon>metagenomes</taxon>
        <taxon>ecological metagenomes</taxon>
    </lineage>
</organism>
<name>A0A6J7GEX7_9ZZZZ</name>
<evidence type="ECO:0000313" key="1">
    <source>
        <dbReference type="EMBL" id="CAB4901919.1"/>
    </source>
</evidence>
<dbReference type="EMBL" id="CAFBMB010000071">
    <property type="protein sequence ID" value="CAB4901919.1"/>
    <property type="molecule type" value="Genomic_DNA"/>
</dbReference>
<protein>
    <submittedName>
        <fullName evidence="1">Unannotated protein</fullName>
    </submittedName>
</protein>